<accession>A0A7Y9XYX1</accession>
<dbReference type="InterPro" id="IPR032710">
    <property type="entry name" value="NTF2-like_dom_sf"/>
</dbReference>
<reference evidence="3 4" key="1">
    <citation type="submission" date="2020-07" db="EMBL/GenBank/DDBJ databases">
        <title>Genomic Encyclopedia of Type Strains, Phase IV (KMG-IV): sequencing the most valuable type-strain genomes for metagenomic binning, comparative biology and taxonomic classification.</title>
        <authorList>
            <person name="Goeker M."/>
        </authorList>
    </citation>
    <scope>NUCLEOTIDE SEQUENCE [LARGE SCALE GENOMIC DNA]</scope>
    <source>
        <strain evidence="3 4">DSM 29043</strain>
    </source>
</reference>
<proteinExistence type="inferred from homology"/>
<dbReference type="InterPro" id="IPR000391">
    <property type="entry name" value="Rng_hydr_dOase-bsu"/>
</dbReference>
<dbReference type="SUPFAM" id="SSF54427">
    <property type="entry name" value="NTF2-like"/>
    <property type="match status" value="1"/>
</dbReference>
<evidence type="ECO:0000256" key="1">
    <source>
        <dbReference type="ARBA" id="ARBA00009570"/>
    </source>
</evidence>
<keyword evidence="3" id="KW-0223">Dioxygenase</keyword>
<dbReference type="PANTHER" id="PTHR41534">
    <property type="entry name" value="BLR3401 PROTEIN"/>
    <property type="match status" value="1"/>
</dbReference>
<dbReference type="GO" id="GO:0051213">
    <property type="term" value="F:dioxygenase activity"/>
    <property type="evidence" value="ECO:0007669"/>
    <property type="project" value="UniProtKB-KW"/>
</dbReference>
<evidence type="ECO:0000313" key="4">
    <source>
        <dbReference type="Proteomes" id="UP000522081"/>
    </source>
</evidence>
<evidence type="ECO:0000313" key="3">
    <source>
        <dbReference type="EMBL" id="NYH97167.1"/>
    </source>
</evidence>
<dbReference type="EMBL" id="JACBZF010000015">
    <property type="protein sequence ID" value="NYH97167.1"/>
    <property type="molecule type" value="Genomic_DNA"/>
</dbReference>
<comment type="caution">
    <text evidence="3">The sequence shown here is derived from an EMBL/GenBank/DDBJ whole genome shotgun (WGS) entry which is preliminary data.</text>
</comment>
<dbReference type="GO" id="GO:0019380">
    <property type="term" value="P:3-phenylpropionate catabolic process"/>
    <property type="evidence" value="ECO:0007669"/>
    <property type="project" value="TreeGrafter"/>
</dbReference>
<organism evidence="3 4">
    <name type="scientific">Novosphingobium marinum</name>
    <dbReference type="NCBI Taxonomy" id="1514948"/>
    <lineage>
        <taxon>Bacteria</taxon>
        <taxon>Pseudomonadati</taxon>
        <taxon>Pseudomonadota</taxon>
        <taxon>Alphaproteobacteria</taxon>
        <taxon>Sphingomonadales</taxon>
        <taxon>Sphingomonadaceae</taxon>
        <taxon>Novosphingobium</taxon>
    </lineage>
</organism>
<dbReference type="AlphaFoldDB" id="A0A7Y9XYX1"/>
<evidence type="ECO:0000256" key="2">
    <source>
        <dbReference type="ARBA" id="ARBA00023002"/>
    </source>
</evidence>
<comment type="similarity">
    <text evidence="1">Belongs to the bacterial ring-hydroxylating dioxygenase beta subunit family.</text>
</comment>
<keyword evidence="4" id="KW-1185">Reference proteome</keyword>
<name>A0A7Y9XYX1_9SPHN</name>
<gene>
    <name evidence="3" type="ORF">FHS75_003528</name>
</gene>
<dbReference type="PANTHER" id="PTHR41534:SF2">
    <property type="entry name" value="3-PHENYLPROPIONATE_CINNAMIC ACID DIOXYGENASE SUBUNIT BETA"/>
    <property type="match status" value="1"/>
</dbReference>
<protein>
    <submittedName>
        <fullName evidence="3">3-phenylpropionate/cinnamic acid dioxygenase small subunit</fullName>
    </submittedName>
</protein>
<dbReference type="Pfam" id="PF00866">
    <property type="entry name" value="Ring_hydroxyl_B"/>
    <property type="match status" value="1"/>
</dbReference>
<dbReference type="RefSeq" id="WP_179408925.1">
    <property type="nucleotide sequence ID" value="NZ_BMGF01000018.1"/>
</dbReference>
<dbReference type="Gene3D" id="3.10.450.50">
    <property type="match status" value="1"/>
</dbReference>
<dbReference type="Proteomes" id="UP000522081">
    <property type="component" value="Unassembled WGS sequence"/>
</dbReference>
<dbReference type="CDD" id="cd00667">
    <property type="entry name" value="ring_hydroxylating_dioxygenases_beta"/>
    <property type="match status" value="1"/>
</dbReference>
<sequence length="180" mass="20497">MADKPNGSAIAAFTGSPTAVAVTHTSALYADVAAFIFREAELMDGHCYDEWFDLWAPEALYWVPSNSEDLDPDKSVSIIYERYDQLADRIFRLKDKRIHSQNPKSRLLRIVSNIIAEADGEDVLVRSNFILGEVRSGHQEALFGRATYRLFRREGGWKIRAKKVYLLNNDAPMRNVTFLL</sequence>
<keyword evidence="2" id="KW-0560">Oxidoreductase</keyword>